<dbReference type="OrthoDB" id="2266972at2759"/>
<accession>A0A068RUF8</accession>
<comment type="caution">
    <text evidence="4">The sequence shown here is derived from an EMBL/GenBank/DDBJ whole genome shotgun (WGS) entry which is preliminary data.</text>
</comment>
<keyword evidence="1" id="KW-0175">Coiled coil</keyword>
<dbReference type="EMBL" id="CBTN010000018">
    <property type="protein sequence ID" value="CDH53649.1"/>
    <property type="molecule type" value="Genomic_DNA"/>
</dbReference>
<dbReference type="SUPFAM" id="SSF50729">
    <property type="entry name" value="PH domain-like"/>
    <property type="match status" value="1"/>
</dbReference>
<evidence type="ECO:0000313" key="4">
    <source>
        <dbReference type="EMBL" id="CDH53649.1"/>
    </source>
</evidence>
<dbReference type="AlphaFoldDB" id="A0A068RUF8"/>
<feature type="domain" description="Pleckstrin homology" evidence="3">
    <location>
        <begin position="214"/>
        <end position="331"/>
    </location>
</feature>
<dbReference type="Gene3D" id="2.30.29.30">
    <property type="entry name" value="Pleckstrin-homology domain (PH domain)/Phosphotyrosine-binding domain (PTB)"/>
    <property type="match status" value="1"/>
</dbReference>
<dbReference type="GO" id="GO:0005543">
    <property type="term" value="F:phospholipid binding"/>
    <property type="evidence" value="ECO:0007669"/>
    <property type="project" value="InterPro"/>
</dbReference>
<gene>
    <name evidence="4" type="ORF">LCOR_04985.1</name>
</gene>
<dbReference type="GO" id="GO:0005938">
    <property type="term" value="C:cell cortex"/>
    <property type="evidence" value="ECO:0007669"/>
    <property type="project" value="InterPro"/>
</dbReference>
<feature type="region of interest" description="Disordered" evidence="2">
    <location>
        <begin position="123"/>
        <end position="173"/>
    </location>
</feature>
<keyword evidence="5" id="KW-1185">Reference proteome</keyword>
<dbReference type="VEuPathDB" id="FungiDB:LCOR_04985.1"/>
<feature type="compositionally biased region" description="Acidic residues" evidence="2">
    <location>
        <begin position="148"/>
        <end position="158"/>
    </location>
</feature>
<evidence type="ECO:0000313" key="5">
    <source>
        <dbReference type="Proteomes" id="UP000027586"/>
    </source>
</evidence>
<dbReference type="Pfam" id="PF12814">
    <property type="entry name" value="Mcp5_PH"/>
    <property type="match status" value="1"/>
</dbReference>
<evidence type="ECO:0000256" key="1">
    <source>
        <dbReference type="SAM" id="Coils"/>
    </source>
</evidence>
<evidence type="ECO:0000256" key="2">
    <source>
        <dbReference type="SAM" id="MobiDB-lite"/>
    </source>
</evidence>
<organism evidence="4 5">
    <name type="scientific">Lichtheimia corymbifera JMRC:FSU:9682</name>
    <dbReference type="NCBI Taxonomy" id="1263082"/>
    <lineage>
        <taxon>Eukaryota</taxon>
        <taxon>Fungi</taxon>
        <taxon>Fungi incertae sedis</taxon>
        <taxon>Mucoromycota</taxon>
        <taxon>Mucoromycotina</taxon>
        <taxon>Mucoromycetes</taxon>
        <taxon>Mucorales</taxon>
        <taxon>Lichtheimiaceae</taxon>
        <taxon>Lichtheimia</taxon>
    </lineage>
</organism>
<proteinExistence type="predicted"/>
<evidence type="ECO:0000259" key="3">
    <source>
        <dbReference type="Pfam" id="PF12814"/>
    </source>
</evidence>
<feature type="coiled-coil region" evidence="1">
    <location>
        <begin position="38"/>
        <end position="100"/>
    </location>
</feature>
<dbReference type="GO" id="GO:0032065">
    <property type="term" value="P:maintenance of protein location in cell cortex"/>
    <property type="evidence" value="ECO:0007669"/>
    <property type="project" value="InterPro"/>
</dbReference>
<dbReference type="Proteomes" id="UP000027586">
    <property type="component" value="Unassembled WGS sequence"/>
</dbReference>
<name>A0A068RUF8_9FUNG</name>
<protein>
    <recommendedName>
        <fullName evidence="3">Pleckstrin homology domain-containing protein</fullName>
    </recommendedName>
</protein>
<reference evidence="4" key="1">
    <citation type="submission" date="2013-08" db="EMBL/GenBank/DDBJ databases">
        <title>Gene expansion shapes genome architecture in the human pathogen Lichtheimia corymbifera: an evolutionary genomics analysis in the ancient terrestrial Mucorales (Mucoromycotina).</title>
        <authorList>
            <person name="Schwartze V.U."/>
            <person name="Winter S."/>
            <person name="Shelest E."/>
            <person name="Marcet-Houben M."/>
            <person name="Horn F."/>
            <person name="Wehner S."/>
            <person name="Hoffmann K."/>
            <person name="Riege K."/>
            <person name="Sammeth M."/>
            <person name="Nowrousian M."/>
            <person name="Valiante V."/>
            <person name="Linde J."/>
            <person name="Jacobsen I.D."/>
            <person name="Marz M."/>
            <person name="Brakhage A.A."/>
            <person name="Gabaldon T."/>
            <person name="Bocker S."/>
            <person name="Voigt K."/>
        </authorList>
    </citation>
    <scope>NUCLEOTIDE SEQUENCE [LARGE SCALE GENOMIC DNA]</scope>
    <source>
        <strain evidence="4">FSU 9682</strain>
    </source>
</reference>
<sequence>MSVLTPSTTNSTPSTSSLDYRIDVHLATEIGQHLVSKMRCMQTTIQQQQESLNELSEQLNARQKIEERLNDEIWHLELAKQEYIAKLEELNRALARSHLDQARMMRQSHLVTQELELLKDAAHQHAEEKTMTSGAAIPPSPSSSGMGIDDDDDDDDDDDHHHHRRASSSRPQSWSCARLEPVFSVPPSAFATEQQSRPFSLPPPRQLDQQQDMYARLVTGDWMWKYTRTKTRHARFVWIEPDTSVIYWKHASQRKSGKNIHIISRRFFFSSLIPPSSAIMESFVVEVPPMGSSFDRVPNLIIKTRERQIKLQCMTMEAHRRWVKGLNSLLKPGIIVAGAQEGRLSRLYLSAGHSIRNLRSFYRKDISVGNQTTSSCSDEQSSVKVIFSKPSSPYDSKVEC</sequence>
<dbReference type="InterPro" id="IPR024774">
    <property type="entry name" value="PH_dom-Mcp5-type"/>
</dbReference>
<dbReference type="STRING" id="1263082.A0A068RUF8"/>
<dbReference type="InterPro" id="IPR011993">
    <property type="entry name" value="PH-like_dom_sf"/>
</dbReference>